<dbReference type="Pfam" id="PF12833">
    <property type="entry name" value="HTH_18"/>
    <property type="match status" value="1"/>
</dbReference>
<feature type="transmembrane region" description="Helical" evidence="4">
    <location>
        <begin position="38"/>
        <end position="55"/>
    </location>
</feature>
<dbReference type="InterPro" id="IPR018060">
    <property type="entry name" value="HTH_AraC"/>
</dbReference>
<keyword evidence="4" id="KW-0812">Transmembrane</keyword>
<keyword evidence="4" id="KW-0472">Membrane</keyword>
<accession>A0ABS8IZI1</accession>
<dbReference type="RefSeq" id="WP_229434406.1">
    <property type="nucleotide sequence ID" value="NZ_JAJHPV010000021.1"/>
</dbReference>
<dbReference type="PANTHER" id="PTHR43280">
    <property type="entry name" value="ARAC-FAMILY TRANSCRIPTIONAL REGULATOR"/>
    <property type="match status" value="1"/>
</dbReference>
<keyword evidence="1" id="KW-0805">Transcription regulation</keyword>
<dbReference type="SUPFAM" id="SSF46689">
    <property type="entry name" value="Homeodomain-like"/>
    <property type="match status" value="1"/>
</dbReference>
<keyword evidence="7" id="KW-1185">Reference proteome</keyword>
<feature type="transmembrane region" description="Helical" evidence="4">
    <location>
        <begin position="99"/>
        <end position="116"/>
    </location>
</feature>
<feature type="transmembrane region" description="Helical" evidence="4">
    <location>
        <begin position="136"/>
        <end position="155"/>
    </location>
</feature>
<name>A0ABS8IZI1_9BURK</name>
<evidence type="ECO:0000256" key="4">
    <source>
        <dbReference type="SAM" id="Phobius"/>
    </source>
</evidence>
<sequence length="370" mass="39779">MPNSILSLLFLMAIGQGLFLAAALLLSGQPAVRGANRLLAALLLVCAAIIGHAWLGANGLYLAYPHSALAVATLGLLAGPLLYLYLGSMLFDRPLGRRQLVHIAPFAIATLALLPFYLQPAEAKLAWMLGRTGPPWYLAVAAVAKLAFFLGYIRASHLLVKKIDAGPLVHGLRRLLIVWLVGGVLSVAALAMEFADVPMAISADAVGALALLCFVYATAFLAIRLPLGYRPQPEPMPKPRYANSLMPEEARSGFLAKLTHSMEQRELYRNGELKLDELAAELAMTGHELSQLINEACGVNFQDYLNRYRVEALKLSLLSPANADATILDLAMAAGFASKSALNRAFKKHTGMTPSEFRRAESSFATQSGG</sequence>
<dbReference type="SMART" id="SM00342">
    <property type="entry name" value="HTH_ARAC"/>
    <property type="match status" value="1"/>
</dbReference>
<protein>
    <submittedName>
        <fullName evidence="6">Helix-turn-helix domain-containing protein</fullName>
    </submittedName>
</protein>
<keyword evidence="4" id="KW-1133">Transmembrane helix</keyword>
<dbReference type="PROSITE" id="PS01124">
    <property type="entry name" value="HTH_ARAC_FAMILY_2"/>
    <property type="match status" value="1"/>
</dbReference>
<evidence type="ECO:0000256" key="1">
    <source>
        <dbReference type="ARBA" id="ARBA00023015"/>
    </source>
</evidence>
<dbReference type="InterPro" id="IPR018062">
    <property type="entry name" value="HTH_AraC-typ_CS"/>
</dbReference>
<reference evidence="6 7" key="1">
    <citation type="submission" date="2021-11" db="EMBL/GenBank/DDBJ databases">
        <authorList>
            <person name="Huq M.A."/>
        </authorList>
    </citation>
    <scope>NUCLEOTIDE SEQUENCE [LARGE SCALE GENOMIC DNA]</scope>
    <source>
        <strain evidence="6 7">MAHUQ-52</strain>
    </source>
</reference>
<dbReference type="PROSITE" id="PS00041">
    <property type="entry name" value="HTH_ARAC_FAMILY_1"/>
    <property type="match status" value="1"/>
</dbReference>
<feature type="transmembrane region" description="Helical" evidence="4">
    <location>
        <begin position="201"/>
        <end position="223"/>
    </location>
</feature>
<feature type="domain" description="HTH araC/xylS-type" evidence="5">
    <location>
        <begin position="256"/>
        <end position="360"/>
    </location>
</feature>
<keyword evidence="3" id="KW-0804">Transcription</keyword>
<gene>
    <name evidence="6" type="ORF">LMJ30_20420</name>
</gene>
<proteinExistence type="predicted"/>
<dbReference type="PANTHER" id="PTHR43280:SF29">
    <property type="entry name" value="ARAC-FAMILY TRANSCRIPTIONAL REGULATOR"/>
    <property type="match status" value="1"/>
</dbReference>
<keyword evidence="2" id="KW-0238">DNA-binding</keyword>
<evidence type="ECO:0000313" key="7">
    <source>
        <dbReference type="Proteomes" id="UP001198701"/>
    </source>
</evidence>
<feature type="transmembrane region" description="Helical" evidence="4">
    <location>
        <begin position="176"/>
        <end position="195"/>
    </location>
</feature>
<evidence type="ECO:0000259" key="5">
    <source>
        <dbReference type="PROSITE" id="PS01124"/>
    </source>
</evidence>
<dbReference type="InterPro" id="IPR009057">
    <property type="entry name" value="Homeodomain-like_sf"/>
</dbReference>
<evidence type="ECO:0000256" key="2">
    <source>
        <dbReference type="ARBA" id="ARBA00023125"/>
    </source>
</evidence>
<comment type="caution">
    <text evidence="6">The sequence shown here is derived from an EMBL/GenBank/DDBJ whole genome shotgun (WGS) entry which is preliminary data.</text>
</comment>
<organism evidence="6 7">
    <name type="scientific">Massilia agrisoli</name>
    <dbReference type="NCBI Taxonomy" id="2892444"/>
    <lineage>
        <taxon>Bacteria</taxon>
        <taxon>Pseudomonadati</taxon>
        <taxon>Pseudomonadota</taxon>
        <taxon>Betaproteobacteria</taxon>
        <taxon>Burkholderiales</taxon>
        <taxon>Oxalobacteraceae</taxon>
        <taxon>Telluria group</taxon>
        <taxon>Massilia</taxon>
    </lineage>
</organism>
<dbReference type="Gene3D" id="1.10.10.60">
    <property type="entry name" value="Homeodomain-like"/>
    <property type="match status" value="2"/>
</dbReference>
<evidence type="ECO:0000256" key="3">
    <source>
        <dbReference type="ARBA" id="ARBA00023163"/>
    </source>
</evidence>
<dbReference type="EMBL" id="JAJHPV010000021">
    <property type="protein sequence ID" value="MCC6073301.1"/>
    <property type="molecule type" value="Genomic_DNA"/>
</dbReference>
<feature type="transmembrane region" description="Helical" evidence="4">
    <location>
        <begin position="67"/>
        <end position="87"/>
    </location>
</feature>
<feature type="transmembrane region" description="Helical" evidence="4">
    <location>
        <begin position="6"/>
        <end position="26"/>
    </location>
</feature>
<dbReference type="Proteomes" id="UP001198701">
    <property type="component" value="Unassembled WGS sequence"/>
</dbReference>
<evidence type="ECO:0000313" key="6">
    <source>
        <dbReference type="EMBL" id="MCC6073301.1"/>
    </source>
</evidence>